<keyword evidence="6 11" id="KW-0498">Mitosis</keyword>
<dbReference type="GO" id="GO:0031262">
    <property type="term" value="C:Ndc80 complex"/>
    <property type="evidence" value="ECO:0007669"/>
    <property type="project" value="InterPro"/>
</dbReference>
<name>A0A1G4JWB7_9SACH</name>
<evidence type="ECO:0000256" key="7">
    <source>
        <dbReference type="ARBA" id="ARBA00022838"/>
    </source>
</evidence>
<dbReference type="InterPro" id="IPR013255">
    <property type="entry name" value="Spc25_C"/>
</dbReference>
<keyword evidence="15" id="KW-1185">Reference proteome</keyword>
<accession>A0A1G4JWB7</accession>
<dbReference type="CDD" id="cd23784">
    <property type="entry name" value="RWD_Spc25"/>
    <property type="match status" value="1"/>
</dbReference>
<feature type="domain" description="Chromosome segregation protein Spc25 C-terminal" evidence="13">
    <location>
        <begin position="151"/>
        <end position="221"/>
    </location>
</feature>
<evidence type="ECO:0000256" key="4">
    <source>
        <dbReference type="ARBA" id="ARBA00022454"/>
    </source>
</evidence>
<evidence type="ECO:0000256" key="5">
    <source>
        <dbReference type="ARBA" id="ARBA00022618"/>
    </source>
</evidence>
<evidence type="ECO:0000256" key="10">
    <source>
        <dbReference type="ARBA" id="ARBA00023328"/>
    </source>
</evidence>
<dbReference type="Gene3D" id="3.30.457.50">
    <property type="entry name" value="Chromosome segregation protein Spc25"/>
    <property type="match status" value="1"/>
</dbReference>
<evidence type="ECO:0000256" key="8">
    <source>
        <dbReference type="ARBA" id="ARBA00023054"/>
    </source>
</evidence>
<keyword evidence="4 11" id="KW-0158">Chromosome</keyword>
<dbReference type="GO" id="GO:0005634">
    <property type="term" value="C:nucleus"/>
    <property type="evidence" value="ECO:0007669"/>
    <property type="project" value="UniProtKB-SubCell"/>
</dbReference>
<keyword evidence="5 11" id="KW-0132">Cell division</keyword>
<reference evidence="15" key="1">
    <citation type="submission" date="2016-03" db="EMBL/GenBank/DDBJ databases">
        <authorList>
            <person name="Devillers H."/>
        </authorList>
    </citation>
    <scope>NUCLEOTIDE SEQUENCE [LARGE SCALE GENOMIC DNA]</scope>
</reference>
<evidence type="ECO:0000259" key="13">
    <source>
        <dbReference type="Pfam" id="PF08234"/>
    </source>
</evidence>
<dbReference type="PANTHER" id="PTHR14281">
    <property type="entry name" value="KINETOCHORE PROTEIN SPC25-RELATED"/>
    <property type="match status" value="1"/>
</dbReference>
<dbReference type="AlphaFoldDB" id="A0A1G4JWB7"/>
<evidence type="ECO:0000256" key="11">
    <source>
        <dbReference type="RuleBase" id="RU367150"/>
    </source>
</evidence>
<evidence type="ECO:0000256" key="6">
    <source>
        <dbReference type="ARBA" id="ARBA00022776"/>
    </source>
</evidence>
<protein>
    <recommendedName>
        <fullName evidence="11">Kinetochore protein SPC25</fullName>
    </recommendedName>
</protein>
<keyword evidence="7 11" id="KW-0995">Kinetochore</keyword>
<dbReference type="Proteomes" id="UP000191024">
    <property type="component" value="Chromosome F"/>
</dbReference>
<proteinExistence type="inferred from homology"/>
<evidence type="ECO:0000313" key="15">
    <source>
        <dbReference type="Proteomes" id="UP000191024"/>
    </source>
</evidence>
<keyword evidence="8 12" id="KW-0175">Coiled coil</keyword>
<comment type="function">
    <text evidence="1 11">Acts as a component of the essential kinetochore-associated NDC80 complex, which is required for chromosome segregation and spindle checkpoint activity.</text>
</comment>
<keyword evidence="9 11" id="KW-0131">Cell cycle</keyword>
<comment type="subcellular location">
    <subcellularLocation>
        <location evidence="11">Nucleus</location>
    </subcellularLocation>
    <subcellularLocation>
        <location evidence="11">Chromosome</location>
        <location evidence="11">Centromere</location>
        <location evidence="11">Kinetochore</location>
    </subcellularLocation>
</comment>
<dbReference type="PANTHER" id="PTHR14281:SF0">
    <property type="entry name" value="KINETOCHORE PROTEIN SPC25"/>
    <property type="match status" value="1"/>
</dbReference>
<evidence type="ECO:0000313" key="14">
    <source>
        <dbReference type="EMBL" id="SCU95295.1"/>
    </source>
</evidence>
<dbReference type="Pfam" id="PF08234">
    <property type="entry name" value="Spindle_Spc25"/>
    <property type="match status" value="1"/>
</dbReference>
<evidence type="ECO:0000256" key="1">
    <source>
        <dbReference type="ARBA" id="ARBA00002772"/>
    </source>
</evidence>
<evidence type="ECO:0000256" key="12">
    <source>
        <dbReference type="SAM" id="Coils"/>
    </source>
</evidence>
<organism evidence="14 15">
    <name type="scientific">Lachancea mirantina</name>
    <dbReference type="NCBI Taxonomy" id="1230905"/>
    <lineage>
        <taxon>Eukaryota</taxon>
        <taxon>Fungi</taxon>
        <taxon>Dikarya</taxon>
        <taxon>Ascomycota</taxon>
        <taxon>Saccharomycotina</taxon>
        <taxon>Saccharomycetes</taxon>
        <taxon>Saccharomycetales</taxon>
        <taxon>Saccharomycetaceae</taxon>
        <taxon>Lachancea</taxon>
    </lineage>
</organism>
<dbReference type="FunFam" id="3.30.457.50:FF:000001">
    <property type="entry name" value="Probable kinetochore protein spc25"/>
    <property type="match status" value="1"/>
</dbReference>
<dbReference type="OrthoDB" id="4056921at2759"/>
<keyword evidence="11" id="KW-0539">Nucleus</keyword>
<evidence type="ECO:0000256" key="9">
    <source>
        <dbReference type="ARBA" id="ARBA00023306"/>
    </source>
</evidence>
<feature type="coiled-coil region" evidence="12">
    <location>
        <begin position="35"/>
        <end position="125"/>
    </location>
</feature>
<sequence>MPLDEFQELQLSMSSFQAQLHDFLEGKKLTLMQLVDEYKSETESLISRQRELQERTDSLRARQASLEHQIESYQRQEDEALAEIGVCLESKQETEQEIQMITNEIEQMTQLLDAKREEIKQHRMSLSRQVEQNPEEVKIYENLLGMKISAQKQDTLTFVFSRVVATDPERECSVTLDFSAKDYKVTESSPKLSRDACSSLEQNLNRTDNLSQFLKLARSNLVGAVSVTADT</sequence>
<dbReference type="GO" id="GO:0007059">
    <property type="term" value="P:chromosome segregation"/>
    <property type="evidence" value="ECO:0007669"/>
    <property type="project" value="InterPro"/>
</dbReference>
<gene>
    <name evidence="14" type="ORF">LAMI_0F01882G</name>
</gene>
<comment type="similarity">
    <text evidence="2 11">Belongs to the SPC25 family.</text>
</comment>
<keyword evidence="10 11" id="KW-0137">Centromere</keyword>
<dbReference type="STRING" id="1230905.A0A1G4JWB7"/>
<dbReference type="GO" id="GO:0051301">
    <property type="term" value="P:cell division"/>
    <property type="evidence" value="ECO:0007669"/>
    <property type="project" value="UniProtKB-UniRule"/>
</dbReference>
<evidence type="ECO:0000256" key="3">
    <source>
        <dbReference type="ARBA" id="ARBA00011562"/>
    </source>
</evidence>
<dbReference type="EMBL" id="LT598467">
    <property type="protein sequence ID" value="SCU95295.1"/>
    <property type="molecule type" value="Genomic_DNA"/>
</dbReference>
<comment type="subunit">
    <text evidence="3">Component of the NDC80 complex, which consists of NDC80, NUF2, SPC24 and SPC25.</text>
</comment>
<dbReference type="InterPro" id="IPR045143">
    <property type="entry name" value="Spc25"/>
</dbReference>
<evidence type="ECO:0000256" key="2">
    <source>
        <dbReference type="ARBA" id="ARBA00006379"/>
    </source>
</evidence>